<gene>
    <name evidence="1" type="ORF">Vadar_026267</name>
</gene>
<organism evidence="1 2">
    <name type="scientific">Vaccinium darrowii</name>
    <dbReference type="NCBI Taxonomy" id="229202"/>
    <lineage>
        <taxon>Eukaryota</taxon>
        <taxon>Viridiplantae</taxon>
        <taxon>Streptophyta</taxon>
        <taxon>Embryophyta</taxon>
        <taxon>Tracheophyta</taxon>
        <taxon>Spermatophyta</taxon>
        <taxon>Magnoliopsida</taxon>
        <taxon>eudicotyledons</taxon>
        <taxon>Gunneridae</taxon>
        <taxon>Pentapetalae</taxon>
        <taxon>asterids</taxon>
        <taxon>Ericales</taxon>
        <taxon>Ericaceae</taxon>
        <taxon>Vaccinioideae</taxon>
        <taxon>Vaccinieae</taxon>
        <taxon>Vaccinium</taxon>
    </lineage>
</organism>
<accession>A0ACB7Y1Q0</accession>
<evidence type="ECO:0000313" key="1">
    <source>
        <dbReference type="EMBL" id="KAH7847456.1"/>
    </source>
</evidence>
<proteinExistence type="predicted"/>
<name>A0ACB7Y1Q0_9ERIC</name>
<dbReference type="Proteomes" id="UP000828048">
    <property type="component" value="Chromosome 5"/>
</dbReference>
<reference evidence="1 2" key="1">
    <citation type="journal article" date="2021" name="Hortic Res">
        <title>High-quality reference genome and annotation aids understanding of berry development for evergreen blueberry (Vaccinium darrowii).</title>
        <authorList>
            <person name="Yu J."/>
            <person name="Hulse-Kemp A.M."/>
            <person name="Babiker E."/>
            <person name="Staton M."/>
        </authorList>
    </citation>
    <scope>NUCLEOTIDE SEQUENCE [LARGE SCALE GENOMIC DNA]</scope>
    <source>
        <strain evidence="2">cv. NJ 8807/NJ 8810</strain>
        <tissue evidence="1">Young leaf</tissue>
    </source>
</reference>
<comment type="caution">
    <text evidence="1">The sequence shown here is derived from an EMBL/GenBank/DDBJ whole genome shotgun (WGS) entry which is preliminary data.</text>
</comment>
<sequence length="131" mass="14622">MVHNRKRFKWIFNSDNGVAYTGSKIIFLQLFSSSPSSSSCLKVQFAYTTTYDDVADPRAVVSPPIPPCDVKLSCFDFFWSGNDSSRIASIVSSILANNPGRIIPSEKLQNSFKDCQLEDMATPGKKEEERT</sequence>
<keyword evidence="2" id="KW-1185">Reference proteome</keyword>
<dbReference type="EMBL" id="CM037155">
    <property type="protein sequence ID" value="KAH7847456.1"/>
    <property type="molecule type" value="Genomic_DNA"/>
</dbReference>
<protein>
    <submittedName>
        <fullName evidence="1">Uncharacterized protein</fullName>
    </submittedName>
</protein>
<evidence type="ECO:0000313" key="2">
    <source>
        <dbReference type="Proteomes" id="UP000828048"/>
    </source>
</evidence>